<evidence type="ECO:0000313" key="2">
    <source>
        <dbReference type="Proteomes" id="UP000275199"/>
    </source>
</evidence>
<proteinExistence type="predicted"/>
<name>A0ABX9XRW4_9PSED</name>
<dbReference type="EMBL" id="RKKU01000001">
    <property type="protein sequence ID" value="ROZ88317.1"/>
    <property type="molecule type" value="Genomic_DNA"/>
</dbReference>
<dbReference type="RefSeq" id="WP_123887752.1">
    <property type="nucleotide sequence ID" value="NZ_RKKU01000001.1"/>
</dbReference>
<accession>A0ABX9XRW4</accession>
<keyword evidence="2" id="KW-1185">Reference proteome</keyword>
<evidence type="ECO:0008006" key="3">
    <source>
        <dbReference type="Google" id="ProtNLM"/>
    </source>
</evidence>
<reference evidence="1 2" key="1">
    <citation type="submission" date="2018-11" db="EMBL/GenBank/DDBJ databases">
        <authorList>
            <person name="Jang G.I."/>
            <person name="Hwang C.Y."/>
        </authorList>
    </citation>
    <scope>NUCLEOTIDE SEQUENCE [LARGE SCALE GENOMIC DNA]</scope>
    <source>
        <strain evidence="1 2">SSM26</strain>
    </source>
</reference>
<comment type="caution">
    <text evidence="1">The sequence shown here is derived from an EMBL/GenBank/DDBJ whole genome shotgun (WGS) entry which is preliminary data.</text>
</comment>
<dbReference type="Proteomes" id="UP000275199">
    <property type="component" value="Unassembled WGS sequence"/>
</dbReference>
<evidence type="ECO:0000313" key="1">
    <source>
        <dbReference type="EMBL" id="ROZ88317.1"/>
    </source>
</evidence>
<protein>
    <recommendedName>
        <fullName evidence="3">Lipoprotein</fullName>
    </recommendedName>
</protein>
<organism evidence="1 2">
    <name type="scientific">Pseudomonas neustonica</name>
    <dbReference type="NCBI Taxonomy" id="2487346"/>
    <lineage>
        <taxon>Bacteria</taxon>
        <taxon>Pseudomonadati</taxon>
        <taxon>Pseudomonadota</taxon>
        <taxon>Gammaproteobacteria</taxon>
        <taxon>Pseudomonadales</taxon>
        <taxon>Pseudomonadaceae</taxon>
        <taxon>Pseudomonas</taxon>
    </lineage>
</organism>
<gene>
    <name evidence="1" type="ORF">EF096_01080</name>
</gene>
<sequence>MSAFLCQSARITLATAVLLTSGCSLLSDRWAGGQQRLSGLLEQSESGFVLRQCGRDNAQAVSANDRLDELFAQSAQPGQTAIFVDLLGRVDSAGRVRSDEVLRMQSHGRGCADRSADAAQWVAVQSKPAWRVSLAANGLTRNDAERSYSPQPVVSEQLPDGSLSARGLEDAGIELWLYPQACQDAITGDYFHMSATLLLNGERYQGCAYQGRQTAP</sequence>